<dbReference type="EMBL" id="CP028490">
    <property type="protein sequence ID" value="AVX25510.1"/>
    <property type="molecule type" value="Genomic_DNA"/>
</dbReference>
<dbReference type="AntiFam" id="ANF00261">
    <property type="entry name" value="Protein of unknown function (DUF1534)"/>
</dbReference>
<accession>A0AAD0IDG3</accession>
<gene>
    <name evidence="1" type="ORF">DA456_20045</name>
</gene>
<sequence length="93" mass="10677">MASLFFILCRRGQWSRLSFRTLQRGNAVLDALRPQDYRNASSPLICCPSVKLSTASQRSKAFCRSGHSLSRIEYHSVSRLWPLTTMCWRKVPS</sequence>
<dbReference type="AlphaFoldDB" id="A0AAD0IDG3"/>
<dbReference type="Proteomes" id="UP000240475">
    <property type="component" value="Chromosome"/>
</dbReference>
<evidence type="ECO:0008006" key="3">
    <source>
        <dbReference type="Google" id="ProtNLM"/>
    </source>
</evidence>
<evidence type="ECO:0000313" key="1">
    <source>
        <dbReference type="EMBL" id="AVX25510.1"/>
    </source>
</evidence>
<organism evidence="1 2">
    <name type="scientific">Pseudomonas syringae pv. atrofaciens</name>
    <dbReference type="NCBI Taxonomy" id="192087"/>
    <lineage>
        <taxon>Bacteria</taxon>
        <taxon>Pseudomonadati</taxon>
        <taxon>Pseudomonadota</taxon>
        <taxon>Gammaproteobacteria</taxon>
        <taxon>Pseudomonadales</taxon>
        <taxon>Pseudomonadaceae</taxon>
        <taxon>Pseudomonas</taxon>
        <taxon>Pseudomonas syringae</taxon>
    </lineage>
</organism>
<evidence type="ECO:0000313" key="2">
    <source>
        <dbReference type="Proteomes" id="UP000240475"/>
    </source>
</evidence>
<proteinExistence type="predicted"/>
<reference evidence="1 2" key="1">
    <citation type="submission" date="2018-04" db="EMBL/GenBank/DDBJ databases">
        <authorList>
            <person name="Cha J.-S."/>
        </authorList>
    </citation>
    <scope>NUCLEOTIDE SEQUENCE [LARGE SCALE GENOMIC DNA]</scope>
    <source>
        <strain evidence="1 2">LMG5095</strain>
    </source>
</reference>
<name>A0AAD0IDG3_PSESX</name>
<protein>
    <recommendedName>
        <fullName evidence="3">DUF1534 domain-containing protein</fullName>
    </recommendedName>
</protein>